<dbReference type="CDD" id="cd07035">
    <property type="entry name" value="TPP_PYR_POX_like"/>
    <property type="match status" value="1"/>
</dbReference>
<comment type="catalytic activity">
    <reaction evidence="11 12">
        <text>2 pyruvate + H(+) = (2S)-2-acetolactate + CO2</text>
        <dbReference type="Rhea" id="RHEA:25249"/>
        <dbReference type="ChEBI" id="CHEBI:15361"/>
        <dbReference type="ChEBI" id="CHEBI:15378"/>
        <dbReference type="ChEBI" id="CHEBI:16526"/>
        <dbReference type="ChEBI" id="CHEBI:58476"/>
        <dbReference type="EC" id="2.2.1.6"/>
    </reaction>
</comment>
<dbReference type="UniPathway" id="UPA00047">
    <property type="reaction ID" value="UER00055"/>
</dbReference>
<comment type="cofactor">
    <cofactor evidence="12">
        <name>Mg(2+)</name>
        <dbReference type="ChEBI" id="CHEBI:18420"/>
    </cofactor>
    <text evidence="12">Binds 1 Mg(2+) ion per subunit.</text>
</comment>
<keyword evidence="9 12" id="KW-0786">Thiamine pyrophosphate</keyword>
<feature type="domain" description="Thiamine pyrophosphate enzyme TPP-binding" evidence="14">
    <location>
        <begin position="393"/>
        <end position="539"/>
    </location>
</feature>
<feature type="domain" description="Thiamine pyrophosphate enzyme N-terminal TPP-binding" evidence="15">
    <location>
        <begin position="3"/>
        <end position="119"/>
    </location>
</feature>
<dbReference type="EnsemblBacteria" id="CAJ68430">
    <property type="protein sequence ID" value="CAJ68430"/>
    <property type="gene ID" value="CD630_15660"/>
</dbReference>
<sequence>MRMNGAKVILECLKKEGIDTIFGYPGGAVIPLYDALYDYSDDFKHIRTSHEQGLVHAADGYARSTNTVGVCFTTSGPGATNAITGIATAFMDSSPMVVISGQVPTSLLGKDSFQEIDITGATLSMTKHNYLVRNTKELVPTIKEAFRVANSGRKGPVLVDVPKDLFLAEMDFSGEDYDLCQIDDYMDYKSDFDLDDETNIKLLNEAIDIIKESKKPVIYAGGGVKSSDSEEILEKFATKIDTPVLNTLMGLGNIDRKNELSLGMVGMHGSRESNLALSNSDLVIAIGARFSDRVISKSSEFAKNAKIIHIDIDPSEISKNIESNVSLVGDVKLVLSLLIERVESKNNSNWKEEIKRFRKSEGVQTYEFHPQNILKKINEKYETLKKPTVVVTDVGQHQMWAAKYWNFKGNKSFITSAGLGTMGFGLGAAIGTKVGNVDKNVVLVTGDGSFRMNCNELATVANYNVPMLILLLNNRTLGMVRQWQKLFSNQRYSQTDINENVDYVKLVNAYNIDGYKVSSMEELGKALDMIDFNKPVFLQCDIDKDYDVYPIVAPNDALENLICN</sequence>
<dbReference type="PANTHER" id="PTHR18968:SF13">
    <property type="entry name" value="ACETOLACTATE SYNTHASE CATALYTIC SUBUNIT, MITOCHONDRIAL"/>
    <property type="match status" value="1"/>
</dbReference>
<dbReference type="BioCyc" id="PDIF272563:G12WB-1704-MONOMER"/>
<evidence type="ECO:0000256" key="3">
    <source>
        <dbReference type="ARBA" id="ARBA00007812"/>
    </source>
</evidence>
<evidence type="ECO:0000313" key="16">
    <source>
        <dbReference type="EMBL" id="CAJ68430.1"/>
    </source>
</evidence>
<dbReference type="Pfam" id="PF02776">
    <property type="entry name" value="TPP_enzyme_N"/>
    <property type="match status" value="1"/>
</dbReference>
<dbReference type="GO" id="GO:0000287">
    <property type="term" value="F:magnesium ion binding"/>
    <property type="evidence" value="ECO:0007669"/>
    <property type="project" value="UniProtKB-UniRule"/>
</dbReference>
<dbReference type="InterPro" id="IPR039368">
    <property type="entry name" value="AHAS_TPP"/>
</dbReference>
<proteinExistence type="inferred from homology"/>
<comment type="similarity">
    <text evidence="3 12">Belongs to the TPP enzyme family.</text>
</comment>
<dbReference type="EMBL" id="AM180355">
    <property type="protein sequence ID" value="CAJ68430.1"/>
    <property type="molecule type" value="Genomic_DNA"/>
</dbReference>
<organism evidence="16 17">
    <name type="scientific">Clostridioides difficile (strain 630)</name>
    <name type="common">Peptoclostridium difficile</name>
    <dbReference type="NCBI Taxonomy" id="272563"/>
    <lineage>
        <taxon>Bacteria</taxon>
        <taxon>Bacillati</taxon>
        <taxon>Bacillota</taxon>
        <taxon>Clostridia</taxon>
        <taxon>Peptostreptococcales</taxon>
        <taxon>Peptostreptococcaceae</taxon>
        <taxon>Clostridioides</taxon>
    </lineage>
</organism>
<comment type="pathway">
    <text evidence="1 12">Amino-acid biosynthesis; L-isoleucine biosynthesis; L-isoleucine from 2-oxobutanoate: step 1/4.</text>
</comment>
<dbReference type="PATRIC" id="fig|272563.8.peg.1641"/>
<dbReference type="NCBIfam" id="TIGR00118">
    <property type="entry name" value="acolac_lg"/>
    <property type="match status" value="1"/>
</dbReference>
<dbReference type="InterPro" id="IPR029035">
    <property type="entry name" value="DHS-like_NAD/FAD-binding_dom"/>
</dbReference>
<dbReference type="InterPro" id="IPR012001">
    <property type="entry name" value="Thiamin_PyroP_enz_TPP-bd_dom"/>
</dbReference>
<dbReference type="STRING" id="272563.CD630_15660"/>
<protein>
    <recommendedName>
        <fullName evidence="4 12">Acetolactate synthase</fullName>
        <ecNumber evidence="4 12">2.2.1.6</ecNumber>
    </recommendedName>
</protein>
<dbReference type="GO" id="GO:0003984">
    <property type="term" value="F:acetolactate synthase activity"/>
    <property type="evidence" value="ECO:0007669"/>
    <property type="project" value="UniProtKB-EC"/>
</dbReference>
<dbReference type="GO" id="GO:0050660">
    <property type="term" value="F:flavin adenine dinucleotide binding"/>
    <property type="evidence" value="ECO:0007669"/>
    <property type="project" value="InterPro"/>
</dbReference>
<gene>
    <name evidence="16" type="primary">ilvB</name>
    <name evidence="16" type="ordered locus">CD630_15660</name>
</gene>
<dbReference type="PANTHER" id="PTHR18968">
    <property type="entry name" value="THIAMINE PYROPHOSPHATE ENZYMES"/>
    <property type="match status" value="1"/>
</dbReference>
<dbReference type="AlphaFoldDB" id="Q186C0"/>
<evidence type="ECO:0000256" key="11">
    <source>
        <dbReference type="ARBA" id="ARBA00048670"/>
    </source>
</evidence>
<keyword evidence="6 12" id="KW-0808">Transferase</keyword>
<dbReference type="Gene3D" id="3.40.50.970">
    <property type="match status" value="2"/>
</dbReference>
<evidence type="ECO:0000256" key="1">
    <source>
        <dbReference type="ARBA" id="ARBA00004974"/>
    </source>
</evidence>
<dbReference type="GO" id="GO:0009099">
    <property type="term" value="P:L-valine biosynthetic process"/>
    <property type="evidence" value="ECO:0007669"/>
    <property type="project" value="UniProtKB-UniPathway"/>
</dbReference>
<dbReference type="Gene3D" id="3.40.50.1220">
    <property type="entry name" value="TPP-binding domain"/>
    <property type="match status" value="1"/>
</dbReference>
<dbReference type="InterPro" id="IPR045229">
    <property type="entry name" value="TPP_enz"/>
</dbReference>
<keyword evidence="8 12" id="KW-0460">Magnesium</keyword>
<dbReference type="Proteomes" id="UP000001978">
    <property type="component" value="Chromosome"/>
</dbReference>
<comment type="pathway">
    <text evidence="2 12">Amino-acid biosynthesis; L-valine biosynthesis; L-valine from pyruvate: step 1/4.</text>
</comment>
<dbReference type="InterPro" id="IPR011766">
    <property type="entry name" value="TPP_enzyme_TPP-bd"/>
</dbReference>
<dbReference type="GO" id="GO:0030976">
    <property type="term" value="F:thiamine pyrophosphate binding"/>
    <property type="evidence" value="ECO:0007669"/>
    <property type="project" value="UniProtKB-UniRule"/>
</dbReference>
<evidence type="ECO:0000256" key="5">
    <source>
        <dbReference type="ARBA" id="ARBA00022605"/>
    </source>
</evidence>
<dbReference type="GO" id="GO:0005948">
    <property type="term" value="C:acetolactate synthase complex"/>
    <property type="evidence" value="ECO:0007669"/>
    <property type="project" value="TreeGrafter"/>
</dbReference>
<evidence type="ECO:0000256" key="10">
    <source>
        <dbReference type="ARBA" id="ARBA00023304"/>
    </source>
</evidence>
<dbReference type="OrthoDB" id="4494979at2"/>
<dbReference type="InterPro" id="IPR029061">
    <property type="entry name" value="THDP-binding"/>
</dbReference>
<evidence type="ECO:0000259" key="13">
    <source>
        <dbReference type="Pfam" id="PF00205"/>
    </source>
</evidence>
<keyword evidence="5 12" id="KW-0028">Amino-acid biosynthesis</keyword>
<dbReference type="FunFam" id="3.40.50.1220:FF:000008">
    <property type="entry name" value="Acetolactate synthase"/>
    <property type="match status" value="1"/>
</dbReference>
<dbReference type="GO" id="GO:0009097">
    <property type="term" value="P:isoleucine biosynthetic process"/>
    <property type="evidence" value="ECO:0007669"/>
    <property type="project" value="UniProtKB-UniPathway"/>
</dbReference>
<keyword evidence="10 12" id="KW-0100">Branched-chain amino acid biosynthesis</keyword>
<dbReference type="eggNOG" id="COG0028">
    <property type="taxonomic scope" value="Bacteria"/>
</dbReference>
<evidence type="ECO:0000256" key="4">
    <source>
        <dbReference type="ARBA" id="ARBA00013145"/>
    </source>
</evidence>
<dbReference type="Pfam" id="PF00205">
    <property type="entry name" value="TPP_enzyme_M"/>
    <property type="match status" value="1"/>
</dbReference>
<evidence type="ECO:0000256" key="2">
    <source>
        <dbReference type="ARBA" id="ARBA00005025"/>
    </source>
</evidence>
<comment type="cofactor">
    <cofactor evidence="12">
        <name>thiamine diphosphate</name>
        <dbReference type="ChEBI" id="CHEBI:58937"/>
    </cofactor>
    <text evidence="12">Binds 1 thiamine pyrophosphate per subunit.</text>
</comment>
<evidence type="ECO:0000256" key="7">
    <source>
        <dbReference type="ARBA" id="ARBA00022723"/>
    </source>
</evidence>
<evidence type="ECO:0000259" key="15">
    <source>
        <dbReference type="Pfam" id="PF02776"/>
    </source>
</evidence>
<dbReference type="FunFam" id="3.40.50.970:FF:000007">
    <property type="entry name" value="Acetolactate synthase"/>
    <property type="match status" value="1"/>
</dbReference>
<dbReference type="Pfam" id="PF02775">
    <property type="entry name" value="TPP_enzyme_C"/>
    <property type="match status" value="1"/>
</dbReference>
<evidence type="ECO:0000256" key="6">
    <source>
        <dbReference type="ARBA" id="ARBA00022679"/>
    </source>
</evidence>
<evidence type="ECO:0000313" key="17">
    <source>
        <dbReference type="Proteomes" id="UP000001978"/>
    </source>
</evidence>
<dbReference type="InterPro" id="IPR012846">
    <property type="entry name" value="Acetolactate_synth_lsu"/>
</dbReference>
<evidence type="ECO:0000256" key="9">
    <source>
        <dbReference type="ARBA" id="ARBA00023052"/>
    </source>
</evidence>
<dbReference type="PhylomeDB" id="Q186C0"/>
<dbReference type="UniPathway" id="UPA00049">
    <property type="reaction ID" value="UER00059"/>
</dbReference>
<evidence type="ECO:0000259" key="14">
    <source>
        <dbReference type="Pfam" id="PF02775"/>
    </source>
</evidence>
<dbReference type="SUPFAM" id="SSF52518">
    <property type="entry name" value="Thiamin diphosphate-binding fold (THDP-binding)"/>
    <property type="match status" value="2"/>
</dbReference>
<dbReference type="CDD" id="cd02015">
    <property type="entry name" value="TPP_AHAS"/>
    <property type="match status" value="1"/>
</dbReference>
<evidence type="ECO:0000256" key="12">
    <source>
        <dbReference type="RuleBase" id="RU003591"/>
    </source>
</evidence>
<feature type="domain" description="Thiamine pyrophosphate enzyme central" evidence="13">
    <location>
        <begin position="203"/>
        <end position="337"/>
    </location>
</feature>
<dbReference type="EC" id="2.2.1.6" evidence="4 12"/>
<accession>Q186C0</accession>
<keyword evidence="7 12" id="KW-0479">Metal-binding</keyword>
<dbReference type="InterPro" id="IPR012000">
    <property type="entry name" value="Thiamin_PyroP_enz_cen_dom"/>
</dbReference>
<reference evidence="16 17" key="1">
    <citation type="journal article" date="2006" name="Nat. Genet.">
        <title>The multidrug-resistant human pathogen Clostridium difficile has a highly mobile, mosaic genome.</title>
        <authorList>
            <person name="Sebaihia M."/>
            <person name="Wren B.W."/>
            <person name="Mullany P."/>
            <person name="Fairweather N.F."/>
            <person name="Minton N."/>
            <person name="Stabler R."/>
            <person name="Thomson N.R."/>
            <person name="Roberts A.P."/>
            <person name="Cerdeno-Tarraga A.M."/>
            <person name="Wang H."/>
            <person name="Holden M.T.G."/>
            <person name="Wright A."/>
            <person name="Churcher C."/>
            <person name="Quail M.A."/>
            <person name="Baker S."/>
            <person name="Bason N."/>
            <person name="Brooks K."/>
            <person name="Chillingworth T."/>
            <person name="Cronin A."/>
            <person name="Davis P."/>
            <person name="Dowd L."/>
            <person name="Fraser A."/>
            <person name="Feltwell T."/>
            <person name="Hance Z."/>
            <person name="Holroyd S."/>
            <person name="Jagels K."/>
            <person name="Moule S."/>
            <person name="Mungall K."/>
            <person name="Price C."/>
            <person name="Rabbinowitsch R."/>
            <person name="Sharp S."/>
            <person name="Simmonds M."/>
            <person name="Steven K."/>
            <person name="Unwin L."/>
            <person name="Whithead S."/>
            <person name="Dupuy B."/>
            <person name="Dougan G."/>
            <person name="Barrell B.and.Parkhill.J."/>
        </authorList>
    </citation>
    <scope>NUCLEOTIDE SEQUENCE [LARGE SCALE GENOMIC DNA]</scope>
    <source>
        <strain evidence="16 17">630</strain>
    </source>
</reference>
<dbReference type="KEGG" id="cdf:CD630_15660"/>
<evidence type="ECO:0000256" key="8">
    <source>
        <dbReference type="ARBA" id="ARBA00022842"/>
    </source>
</evidence>
<name>Q186C0_CLOD6</name>
<dbReference type="SUPFAM" id="SSF52467">
    <property type="entry name" value="DHS-like NAD/FAD-binding domain"/>
    <property type="match status" value="1"/>
</dbReference>